<dbReference type="Proteomes" id="UP000242999">
    <property type="component" value="Unassembled WGS sequence"/>
</dbReference>
<name>A0A1H6SMU4_9GAMM</name>
<dbReference type="AlphaFoldDB" id="A0A1H6SMU4"/>
<dbReference type="InterPro" id="IPR016040">
    <property type="entry name" value="NAD(P)-bd_dom"/>
</dbReference>
<dbReference type="Gene3D" id="3.40.50.720">
    <property type="entry name" value="NAD(P)-binding Rossmann-like Domain"/>
    <property type="match status" value="1"/>
</dbReference>
<keyword evidence="3" id="KW-1185">Reference proteome</keyword>
<protein>
    <submittedName>
        <fullName evidence="2">GDP-4-dehydro-6-deoxy-D-mannose reductase</fullName>
    </submittedName>
</protein>
<dbReference type="SUPFAM" id="SSF51735">
    <property type="entry name" value="NAD(P)-binding Rossmann-fold domains"/>
    <property type="match status" value="1"/>
</dbReference>
<organism evidence="2 3">
    <name type="scientific">Allopseudospirillum japonicum</name>
    <dbReference type="NCBI Taxonomy" id="64971"/>
    <lineage>
        <taxon>Bacteria</taxon>
        <taxon>Pseudomonadati</taxon>
        <taxon>Pseudomonadota</taxon>
        <taxon>Gammaproteobacteria</taxon>
        <taxon>Oceanospirillales</taxon>
        <taxon>Oceanospirillaceae</taxon>
        <taxon>Allopseudospirillum</taxon>
    </lineage>
</organism>
<dbReference type="EMBL" id="FNYH01000007">
    <property type="protein sequence ID" value="SEI67224.1"/>
    <property type="molecule type" value="Genomic_DNA"/>
</dbReference>
<evidence type="ECO:0000259" key="1">
    <source>
        <dbReference type="Pfam" id="PF16363"/>
    </source>
</evidence>
<evidence type="ECO:0000313" key="2">
    <source>
        <dbReference type="EMBL" id="SEI67224.1"/>
    </source>
</evidence>
<dbReference type="Pfam" id="PF16363">
    <property type="entry name" value="GDP_Man_Dehyd"/>
    <property type="match status" value="1"/>
</dbReference>
<dbReference type="STRING" id="64971.SAMN05421831_10738"/>
<dbReference type="Gene3D" id="3.90.25.10">
    <property type="entry name" value="UDP-galactose 4-epimerase, domain 1"/>
    <property type="match status" value="1"/>
</dbReference>
<evidence type="ECO:0000313" key="3">
    <source>
        <dbReference type="Proteomes" id="UP000242999"/>
    </source>
</evidence>
<proteinExistence type="predicted"/>
<sequence length="323" mass="35143">MRSILITGASGFVGRVALPSLQQAWPQAKLHACARVIPQGLQATNICWHALDMTQATSVEALVAKVRPQAVLHLAAQAHVPTSFAEPERTWAVNLHGTRYLLEALARHTPQAIVLQIGSADMYGSSFQNGEPVQENSPFAPLNPYAASKAAADLAAYAHAHTSDLQIIRVRAFNHTGAGQSPAYALSGFARQIARIEAGLQAPVLEVGDLSAQRDFLAVQDVVAAYVLLLQQARQVPSGYAVNVASGQAHRMQNLLDLLKAHAKIPIEQRQDPQRLRPSDIARVCADNQRLQSLGWRAQVPLEQCLQALLAHWRWQIAQEISC</sequence>
<accession>A0A1H6SMU4</accession>
<dbReference type="RefSeq" id="WP_218139008.1">
    <property type="nucleotide sequence ID" value="NZ_FNYH01000007.1"/>
</dbReference>
<feature type="domain" description="NAD(P)-binding" evidence="1">
    <location>
        <begin position="5"/>
        <end position="307"/>
    </location>
</feature>
<gene>
    <name evidence="2" type="ORF">SAMN05421831_10738</name>
</gene>
<dbReference type="PANTHER" id="PTHR43000">
    <property type="entry name" value="DTDP-D-GLUCOSE 4,6-DEHYDRATASE-RELATED"/>
    <property type="match status" value="1"/>
</dbReference>
<reference evidence="3" key="1">
    <citation type="submission" date="2016-10" db="EMBL/GenBank/DDBJ databases">
        <authorList>
            <person name="Varghese N."/>
            <person name="Submissions S."/>
        </authorList>
    </citation>
    <scope>NUCLEOTIDE SEQUENCE [LARGE SCALE GENOMIC DNA]</scope>
    <source>
        <strain evidence="3">DSM 7165</strain>
    </source>
</reference>
<dbReference type="InterPro" id="IPR036291">
    <property type="entry name" value="NAD(P)-bd_dom_sf"/>
</dbReference>